<evidence type="ECO:0000313" key="7">
    <source>
        <dbReference type="EMBL" id="GAA3065503.1"/>
    </source>
</evidence>
<reference evidence="8" key="1">
    <citation type="journal article" date="2019" name="Int. J. Syst. Evol. Microbiol.">
        <title>The Global Catalogue of Microorganisms (GCM) 10K type strain sequencing project: providing services to taxonomists for standard genome sequencing and annotation.</title>
        <authorList>
            <consortium name="The Broad Institute Genomics Platform"/>
            <consortium name="The Broad Institute Genome Sequencing Center for Infectious Disease"/>
            <person name="Wu L."/>
            <person name="Ma J."/>
        </authorList>
    </citation>
    <scope>NUCLEOTIDE SEQUENCE [LARGE SCALE GENOMIC DNA]</scope>
    <source>
        <strain evidence="8">JCM 14309</strain>
    </source>
</reference>
<evidence type="ECO:0000256" key="4">
    <source>
        <dbReference type="ARBA" id="ARBA00023136"/>
    </source>
</evidence>
<dbReference type="Proteomes" id="UP001500236">
    <property type="component" value="Unassembled WGS sequence"/>
</dbReference>
<feature type="region of interest" description="Disordered" evidence="5">
    <location>
        <begin position="1"/>
        <end position="35"/>
    </location>
</feature>
<feature type="transmembrane region" description="Helical" evidence="6">
    <location>
        <begin position="144"/>
        <end position="164"/>
    </location>
</feature>
<feature type="transmembrane region" description="Helical" evidence="6">
    <location>
        <begin position="229"/>
        <end position="253"/>
    </location>
</feature>
<keyword evidence="8" id="KW-1185">Reference proteome</keyword>
<feature type="transmembrane region" description="Helical" evidence="6">
    <location>
        <begin position="55"/>
        <end position="76"/>
    </location>
</feature>
<dbReference type="PANTHER" id="PTHR20855">
    <property type="entry name" value="ADIPOR/PROGESTIN RECEPTOR-RELATED"/>
    <property type="match status" value="1"/>
</dbReference>
<keyword evidence="2 6" id="KW-0812">Transmembrane</keyword>
<keyword evidence="4 6" id="KW-0472">Membrane</keyword>
<dbReference type="EMBL" id="BAAAVT010000010">
    <property type="protein sequence ID" value="GAA3065503.1"/>
    <property type="molecule type" value="Genomic_DNA"/>
</dbReference>
<feature type="transmembrane region" description="Helical" evidence="6">
    <location>
        <begin position="197"/>
        <end position="217"/>
    </location>
</feature>
<protein>
    <submittedName>
        <fullName evidence="7">Hemolysin III family protein</fullName>
    </submittedName>
</protein>
<evidence type="ECO:0000256" key="1">
    <source>
        <dbReference type="ARBA" id="ARBA00004141"/>
    </source>
</evidence>
<sequence length="254" mass="27258">MAPQSDLDARRARVDDHHRPAGAHGSGSAQPSGGVAPVDRLFDSEMPLKPKMRGWLHAGMVPLALAAGIVLIALAPTGTLRAASVVYAITGLLLFAVSATYHLGRWSPRTKLLLKRLDHTNIMLIIAGTYTPLTLALLPAPKDLILMIGVWVGALGGVAFRLFWTSAPRWLYTPVYVILGLAALVFLGDFFAADLVAAILICAGGAAYITGAVFYALKRPNISVQWFGFHELFHACTLIGFICHYIAIMFALLG</sequence>
<dbReference type="Pfam" id="PF03006">
    <property type="entry name" value="HlyIII"/>
    <property type="match status" value="1"/>
</dbReference>
<feature type="compositionally biased region" description="Basic and acidic residues" evidence="5">
    <location>
        <begin position="7"/>
        <end position="19"/>
    </location>
</feature>
<organism evidence="7 8">
    <name type="scientific">Nesterenkonia aethiopica</name>
    <dbReference type="NCBI Taxonomy" id="269144"/>
    <lineage>
        <taxon>Bacteria</taxon>
        <taxon>Bacillati</taxon>
        <taxon>Actinomycetota</taxon>
        <taxon>Actinomycetes</taxon>
        <taxon>Micrococcales</taxon>
        <taxon>Micrococcaceae</taxon>
        <taxon>Nesterenkonia</taxon>
    </lineage>
</organism>
<evidence type="ECO:0000256" key="3">
    <source>
        <dbReference type="ARBA" id="ARBA00022989"/>
    </source>
</evidence>
<feature type="transmembrane region" description="Helical" evidence="6">
    <location>
        <begin position="171"/>
        <end position="191"/>
    </location>
</feature>
<dbReference type="InterPro" id="IPR004254">
    <property type="entry name" value="AdipoR/HlyIII-related"/>
</dbReference>
<accession>A0ABP6LY44</accession>
<feature type="transmembrane region" description="Helical" evidence="6">
    <location>
        <begin position="82"/>
        <end position="101"/>
    </location>
</feature>
<evidence type="ECO:0000256" key="2">
    <source>
        <dbReference type="ARBA" id="ARBA00022692"/>
    </source>
</evidence>
<keyword evidence="3 6" id="KW-1133">Transmembrane helix</keyword>
<evidence type="ECO:0000256" key="6">
    <source>
        <dbReference type="SAM" id="Phobius"/>
    </source>
</evidence>
<evidence type="ECO:0000313" key="8">
    <source>
        <dbReference type="Proteomes" id="UP001500236"/>
    </source>
</evidence>
<evidence type="ECO:0000256" key="5">
    <source>
        <dbReference type="SAM" id="MobiDB-lite"/>
    </source>
</evidence>
<feature type="transmembrane region" description="Helical" evidence="6">
    <location>
        <begin position="122"/>
        <end position="138"/>
    </location>
</feature>
<comment type="subcellular location">
    <subcellularLocation>
        <location evidence="1">Membrane</location>
        <topology evidence="1">Multi-pass membrane protein</topology>
    </subcellularLocation>
</comment>
<dbReference type="PANTHER" id="PTHR20855:SF3">
    <property type="entry name" value="LD03007P"/>
    <property type="match status" value="1"/>
</dbReference>
<proteinExistence type="predicted"/>
<gene>
    <name evidence="7" type="ORF">GCM10010529_18080</name>
</gene>
<name>A0ABP6LY44_9MICC</name>
<comment type="caution">
    <text evidence="7">The sequence shown here is derived from an EMBL/GenBank/DDBJ whole genome shotgun (WGS) entry which is preliminary data.</text>
</comment>